<gene>
    <name evidence="3" type="ORF">THAOC_06985</name>
</gene>
<accession>K0SYS0</accession>
<comment type="caution">
    <text evidence="3">The sequence shown here is derived from an EMBL/GenBank/DDBJ whole genome shotgun (WGS) entry which is preliminary data.</text>
</comment>
<feature type="domain" description="Concentrative nucleoside transporter C-terminal" evidence="2">
    <location>
        <begin position="1"/>
        <end position="101"/>
    </location>
</feature>
<evidence type="ECO:0000313" key="3">
    <source>
        <dbReference type="EMBL" id="EJK71558.1"/>
    </source>
</evidence>
<dbReference type="OrthoDB" id="6075923at2759"/>
<sequence length="115" mass="11997">MGVPPADCLSVGSLIGTKIVVNEFAGFYLLGNMIDEGTISDKAATIATYALCGFSNIGSIGITSAVVGTMIPNKKHWVTKLVSSAMIAGNMACFMTAAIAGLFYTEKIQEDDNPI</sequence>
<dbReference type="Proteomes" id="UP000266841">
    <property type="component" value="Unassembled WGS sequence"/>
</dbReference>
<evidence type="ECO:0000313" key="4">
    <source>
        <dbReference type="Proteomes" id="UP000266841"/>
    </source>
</evidence>
<dbReference type="PANTHER" id="PTHR10590:SF4">
    <property type="entry name" value="SOLUTE CARRIER FAMILY 28 MEMBER 3"/>
    <property type="match status" value="1"/>
</dbReference>
<dbReference type="InterPro" id="IPR011657">
    <property type="entry name" value="CNT_C_dom"/>
</dbReference>
<dbReference type="AlphaFoldDB" id="K0SYS0"/>
<evidence type="ECO:0000256" key="1">
    <source>
        <dbReference type="SAM" id="Phobius"/>
    </source>
</evidence>
<dbReference type="PANTHER" id="PTHR10590">
    <property type="entry name" value="SODIUM/NUCLEOSIDE COTRANSPORTER"/>
    <property type="match status" value="1"/>
</dbReference>
<proteinExistence type="predicted"/>
<name>K0SYS0_THAOC</name>
<keyword evidence="1" id="KW-1133">Transmembrane helix</keyword>
<dbReference type="GO" id="GO:0005886">
    <property type="term" value="C:plasma membrane"/>
    <property type="evidence" value="ECO:0007669"/>
    <property type="project" value="TreeGrafter"/>
</dbReference>
<dbReference type="InterPro" id="IPR008276">
    <property type="entry name" value="C_nuclsd_transpt"/>
</dbReference>
<dbReference type="Pfam" id="PF07662">
    <property type="entry name" value="Nucleos_tra2_C"/>
    <property type="match status" value="1"/>
</dbReference>
<keyword evidence="1" id="KW-0812">Transmembrane</keyword>
<keyword evidence="1" id="KW-0472">Membrane</keyword>
<organism evidence="3 4">
    <name type="scientific">Thalassiosira oceanica</name>
    <name type="common">Marine diatom</name>
    <dbReference type="NCBI Taxonomy" id="159749"/>
    <lineage>
        <taxon>Eukaryota</taxon>
        <taxon>Sar</taxon>
        <taxon>Stramenopiles</taxon>
        <taxon>Ochrophyta</taxon>
        <taxon>Bacillariophyta</taxon>
        <taxon>Coscinodiscophyceae</taxon>
        <taxon>Thalassiosirophycidae</taxon>
        <taxon>Thalassiosirales</taxon>
        <taxon>Thalassiosiraceae</taxon>
        <taxon>Thalassiosira</taxon>
    </lineage>
</organism>
<feature type="transmembrane region" description="Helical" evidence="1">
    <location>
        <begin position="81"/>
        <end position="104"/>
    </location>
</feature>
<keyword evidence="4" id="KW-1185">Reference proteome</keyword>
<dbReference type="EMBL" id="AGNL01007067">
    <property type="protein sequence ID" value="EJK71558.1"/>
    <property type="molecule type" value="Genomic_DNA"/>
</dbReference>
<evidence type="ECO:0000259" key="2">
    <source>
        <dbReference type="Pfam" id="PF07662"/>
    </source>
</evidence>
<reference evidence="3 4" key="1">
    <citation type="journal article" date="2012" name="Genome Biol.">
        <title>Genome and low-iron response of an oceanic diatom adapted to chronic iron limitation.</title>
        <authorList>
            <person name="Lommer M."/>
            <person name="Specht M."/>
            <person name="Roy A.S."/>
            <person name="Kraemer L."/>
            <person name="Andreson R."/>
            <person name="Gutowska M.A."/>
            <person name="Wolf J."/>
            <person name="Bergner S.V."/>
            <person name="Schilhabel M.B."/>
            <person name="Klostermeier U.C."/>
            <person name="Beiko R.G."/>
            <person name="Rosenstiel P."/>
            <person name="Hippler M."/>
            <person name="Laroche J."/>
        </authorList>
    </citation>
    <scope>NUCLEOTIDE SEQUENCE [LARGE SCALE GENOMIC DNA]</scope>
    <source>
        <strain evidence="3 4">CCMP1005</strain>
    </source>
</reference>
<dbReference type="GO" id="GO:0005415">
    <property type="term" value="F:nucleoside:sodium symporter activity"/>
    <property type="evidence" value="ECO:0007669"/>
    <property type="project" value="TreeGrafter"/>
</dbReference>
<dbReference type="eggNOG" id="KOG3747">
    <property type="taxonomic scope" value="Eukaryota"/>
</dbReference>
<feature type="transmembrane region" description="Helical" evidence="1">
    <location>
        <begin position="46"/>
        <end position="69"/>
    </location>
</feature>
<protein>
    <recommendedName>
        <fullName evidence="2">Concentrative nucleoside transporter C-terminal domain-containing protein</fullName>
    </recommendedName>
</protein>